<evidence type="ECO:0000256" key="6">
    <source>
        <dbReference type="SAM" id="Phobius"/>
    </source>
</evidence>
<evidence type="ECO:0000256" key="4">
    <source>
        <dbReference type="ARBA" id="ARBA00022989"/>
    </source>
</evidence>
<evidence type="ECO:0000256" key="5">
    <source>
        <dbReference type="ARBA" id="ARBA00023136"/>
    </source>
</evidence>
<organism evidence="7 8">
    <name type="scientific">Flavisolibacter ginsengisoli DSM 18119</name>
    <dbReference type="NCBI Taxonomy" id="1121884"/>
    <lineage>
        <taxon>Bacteria</taxon>
        <taxon>Pseudomonadati</taxon>
        <taxon>Bacteroidota</taxon>
        <taxon>Chitinophagia</taxon>
        <taxon>Chitinophagales</taxon>
        <taxon>Chitinophagaceae</taxon>
        <taxon>Flavisolibacter</taxon>
    </lineage>
</organism>
<sequence>MALHTRITKQIIESAPGQQIVTKSKKVYLPGFKGLSIYEVWPPFLAQLRRTSLTERASGISFNIVMAIPPTLIFVFTLVPLLPISREFIQELFSLIRDIIPGEKNNAVIIAFLNDFLSSPRNGLLSFGLLLAIYFSSNAMMGILRAFDKNYPGFRKRKFVRRRLVALQLTLIVFVLVAVFVFLLIAQGQVLNWLGVKSHFWQSLIYNARWVFIVLLLFYIVSFVYRHGPSITKKWPFLTPGSILATGLMIITTLLFSFYVNNFSNYNKLYGSISAIFIVMSLIYVNALAVLMGFELNVTLSNLNRIKEEAK</sequence>
<dbReference type="PANTHER" id="PTHR30213">
    <property type="entry name" value="INNER MEMBRANE PROTEIN YHJD"/>
    <property type="match status" value="1"/>
</dbReference>
<gene>
    <name evidence="7" type="ORF">SAMN02745131_01180</name>
</gene>
<dbReference type="NCBIfam" id="TIGR00765">
    <property type="entry name" value="yihY_not_rbn"/>
    <property type="match status" value="1"/>
</dbReference>
<dbReference type="AlphaFoldDB" id="A0A1M4WQ67"/>
<evidence type="ECO:0000256" key="2">
    <source>
        <dbReference type="ARBA" id="ARBA00022475"/>
    </source>
</evidence>
<feature type="transmembrane region" description="Helical" evidence="6">
    <location>
        <begin position="206"/>
        <end position="225"/>
    </location>
</feature>
<feature type="transmembrane region" description="Helical" evidence="6">
    <location>
        <begin position="272"/>
        <end position="294"/>
    </location>
</feature>
<evidence type="ECO:0000313" key="8">
    <source>
        <dbReference type="Proteomes" id="UP000184048"/>
    </source>
</evidence>
<keyword evidence="2" id="KW-1003">Cell membrane</keyword>
<keyword evidence="3 6" id="KW-0812">Transmembrane</keyword>
<dbReference type="STRING" id="1121884.SAMN02745131_01180"/>
<dbReference type="OrthoDB" id="977385at2"/>
<feature type="transmembrane region" description="Helical" evidence="6">
    <location>
        <begin position="164"/>
        <end position="186"/>
    </location>
</feature>
<keyword evidence="4 6" id="KW-1133">Transmembrane helix</keyword>
<feature type="transmembrane region" description="Helical" evidence="6">
    <location>
        <begin position="124"/>
        <end position="144"/>
    </location>
</feature>
<dbReference type="EMBL" id="FQUU01000004">
    <property type="protein sequence ID" value="SHE83317.1"/>
    <property type="molecule type" value="Genomic_DNA"/>
</dbReference>
<dbReference type="PANTHER" id="PTHR30213:SF0">
    <property type="entry name" value="UPF0761 MEMBRANE PROTEIN YIHY"/>
    <property type="match status" value="1"/>
</dbReference>
<protein>
    <submittedName>
        <fullName evidence="7">Membrane protein</fullName>
    </submittedName>
</protein>
<evidence type="ECO:0000313" key="7">
    <source>
        <dbReference type="EMBL" id="SHE83317.1"/>
    </source>
</evidence>
<dbReference type="RefSeq" id="WP_072834390.1">
    <property type="nucleotide sequence ID" value="NZ_FQUU01000004.1"/>
</dbReference>
<evidence type="ECO:0000256" key="3">
    <source>
        <dbReference type="ARBA" id="ARBA00022692"/>
    </source>
</evidence>
<feature type="transmembrane region" description="Helical" evidence="6">
    <location>
        <begin position="237"/>
        <end position="260"/>
    </location>
</feature>
<reference evidence="7 8" key="1">
    <citation type="submission" date="2016-11" db="EMBL/GenBank/DDBJ databases">
        <authorList>
            <person name="Jaros S."/>
            <person name="Januszkiewicz K."/>
            <person name="Wedrychowicz H."/>
        </authorList>
    </citation>
    <scope>NUCLEOTIDE SEQUENCE [LARGE SCALE GENOMIC DNA]</scope>
    <source>
        <strain evidence="7 8">DSM 18119</strain>
    </source>
</reference>
<dbReference type="Proteomes" id="UP000184048">
    <property type="component" value="Unassembled WGS sequence"/>
</dbReference>
<keyword evidence="8" id="KW-1185">Reference proteome</keyword>
<keyword evidence="5 6" id="KW-0472">Membrane</keyword>
<dbReference type="PIRSF" id="PIRSF035875">
    <property type="entry name" value="RNase_BN"/>
    <property type="match status" value="1"/>
</dbReference>
<name>A0A1M4WQ67_9BACT</name>
<feature type="transmembrane region" description="Helical" evidence="6">
    <location>
        <begin position="60"/>
        <end position="82"/>
    </location>
</feature>
<dbReference type="Pfam" id="PF03631">
    <property type="entry name" value="Virul_fac_BrkB"/>
    <property type="match status" value="1"/>
</dbReference>
<evidence type="ECO:0000256" key="1">
    <source>
        <dbReference type="ARBA" id="ARBA00004651"/>
    </source>
</evidence>
<proteinExistence type="predicted"/>
<dbReference type="GO" id="GO:0005886">
    <property type="term" value="C:plasma membrane"/>
    <property type="evidence" value="ECO:0007669"/>
    <property type="project" value="UniProtKB-SubCell"/>
</dbReference>
<dbReference type="InterPro" id="IPR017039">
    <property type="entry name" value="Virul_fac_BrkB"/>
</dbReference>
<accession>A0A1M4WQ67</accession>
<comment type="subcellular location">
    <subcellularLocation>
        <location evidence="1">Cell membrane</location>
        <topology evidence="1">Multi-pass membrane protein</topology>
    </subcellularLocation>
</comment>